<evidence type="ECO:0000313" key="2">
    <source>
        <dbReference type="EMBL" id="CCG41576.1"/>
    </source>
</evidence>
<reference evidence="2 3" key="1">
    <citation type="journal article" date="2012" name="J. Bacteriol.">
        <title>Draft Genome Sequence of the Purple Photosynthetic Bacterium Phaeospirillum molischianum DSM120, a Particularly Versatile Bacterium.</title>
        <authorList>
            <person name="Duquesne K."/>
            <person name="Prima V."/>
            <person name="Ji B."/>
            <person name="Rouy Z."/>
            <person name="Medigue C."/>
            <person name="Talla E."/>
            <person name="Sturgis J.N."/>
        </authorList>
    </citation>
    <scope>NUCLEOTIDE SEQUENCE [LARGE SCALE GENOMIC DNA]</scope>
    <source>
        <strain evidence="3">DSM120</strain>
    </source>
</reference>
<proteinExistence type="predicted"/>
<protein>
    <submittedName>
        <fullName evidence="2">Uncharacterized protein</fullName>
    </submittedName>
</protein>
<feature type="region of interest" description="Disordered" evidence="1">
    <location>
        <begin position="233"/>
        <end position="252"/>
    </location>
</feature>
<dbReference type="EMBL" id="CAHP01000021">
    <property type="protein sequence ID" value="CCG41576.1"/>
    <property type="molecule type" value="Genomic_DNA"/>
</dbReference>
<evidence type="ECO:0000313" key="3">
    <source>
        <dbReference type="Proteomes" id="UP000004169"/>
    </source>
</evidence>
<dbReference type="Proteomes" id="UP000004169">
    <property type="component" value="Unassembled WGS sequence"/>
</dbReference>
<organism evidence="2 3">
    <name type="scientific">Magnetospirillum molischianum DSM 120</name>
    <dbReference type="NCBI Taxonomy" id="1150626"/>
    <lineage>
        <taxon>Bacteria</taxon>
        <taxon>Pseudomonadati</taxon>
        <taxon>Pseudomonadota</taxon>
        <taxon>Alphaproteobacteria</taxon>
        <taxon>Rhodospirillales</taxon>
        <taxon>Rhodospirillaceae</taxon>
        <taxon>Magnetospirillum</taxon>
    </lineage>
</organism>
<keyword evidence="3" id="KW-1185">Reference proteome</keyword>
<sequence length="252" mass="27964">MVMIPEIRGAGKEWSWPVFIRPSFIPVGMLCLTDVIDHEGRHIFGAAWPDITKPISTPSESSPKILLGGLGSVGMGQHKPTPSLDPIHNEMIKEAVKWTRQLLHSLNDASIVIDEKTGDEYKLNRSLWASRDGTIVLTSGRIPPGLGISVGWVYVREDMLKAVWEVKATEEEIPKTDFASHLDAYKAWEADVLAQTGKKPPLQTLKPGTKSAEAWGKERGLSRCDVVKVREMCGHKPKRGRPTYSPDNSHNQ</sequence>
<dbReference type="RefSeq" id="WP_002728793.1">
    <property type="nucleotide sequence ID" value="NZ_CAHP01000021.1"/>
</dbReference>
<feature type="region of interest" description="Disordered" evidence="1">
    <location>
        <begin position="199"/>
        <end position="218"/>
    </location>
</feature>
<comment type="caution">
    <text evidence="2">The sequence shown here is derived from an EMBL/GenBank/DDBJ whole genome shotgun (WGS) entry which is preliminary data.</text>
</comment>
<accession>H8FT88</accession>
<dbReference type="STRING" id="1150626.PHAMO_280110"/>
<evidence type="ECO:0000256" key="1">
    <source>
        <dbReference type="SAM" id="MobiDB-lite"/>
    </source>
</evidence>
<gene>
    <name evidence="2" type="ORF">PHAMO_280110</name>
</gene>
<name>H8FT88_MAGML</name>
<dbReference type="AlphaFoldDB" id="H8FT88"/>